<gene>
    <name evidence="1" type="ORF">CYMTET_4268</name>
</gene>
<dbReference type="EMBL" id="LGRX02000539">
    <property type="protein sequence ID" value="KAK3288249.1"/>
    <property type="molecule type" value="Genomic_DNA"/>
</dbReference>
<evidence type="ECO:0000313" key="1">
    <source>
        <dbReference type="EMBL" id="KAK3288249.1"/>
    </source>
</evidence>
<comment type="caution">
    <text evidence="1">The sequence shown here is derived from an EMBL/GenBank/DDBJ whole genome shotgun (WGS) entry which is preliminary data.</text>
</comment>
<sequence length="377" mass="39614">MRTGPGLWIGGQCTLGLGPPGEMAWRAGRKPAHRPGGAPARGGAVMGMDAEQTLDESAPLGMAPKAASIQPYLSADNMYRKEAGCEGLARGLAVARTPKGCAGWRDQDRADQVTSSARARDARCGVDAGAGQRGGTSVVVGVDLRGAHLLTLGQLDTSSGTCAGGCRGADGVPGLGERQESPSAEVEARHLLVGWVQLRELLELRTSSRDEVWGRSTPGYSANRCTRQLLESLECLPAVGERFLAHRTRKGAATCALAVGVMLWKVRHLGGCAPIVPTAVPDRAIRSDFGQLSQQVTAVTAWERRAVILQAGAAGGTMTTKKAKGWAKVAWEQDLKPKVVEEEATAVAPATKSRKAEKALVASFLDDSDEDEFAEPS</sequence>
<evidence type="ECO:0000313" key="2">
    <source>
        <dbReference type="Proteomes" id="UP001190700"/>
    </source>
</evidence>
<protein>
    <submittedName>
        <fullName evidence="1">Uncharacterized protein</fullName>
    </submittedName>
</protein>
<dbReference type="Proteomes" id="UP001190700">
    <property type="component" value="Unassembled WGS sequence"/>
</dbReference>
<reference evidence="1 2" key="1">
    <citation type="journal article" date="2015" name="Genome Biol. Evol.">
        <title>Comparative Genomics of a Bacterivorous Green Alga Reveals Evolutionary Causalities and Consequences of Phago-Mixotrophic Mode of Nutrition.</title>
        <authorList>
            <person name="Burns J.A."/>
            <person name="Paasch A."/>
            <person name="Narechania A."/>
            <person name="Kim E."/>
        </authorList>
    </citation>
    <scope>NUCLEOTIDE SEQUENCE [LARGE SCALE GENOMIC DNA]</scope>
    <source>
        <strain evidence="1 2">PLY_AMNH</strain>
    </source>
</reference>
<organism evidence="1 2">
    <name type="scientific">Cymbomonas tetramitiformis</name>
    <dbReference type="NCBI Taxonomy" id="36881"/>
    <lineage>
        <taxon>Eukaryota</taxon>
        <taxon>Viridiplantae</taxon>
        <taxon>Chlorophyta</taxon>
        <taxon>Pyramimonadophyceae</taxon>
        <taxon>Pyramimonadales</taxon>
        <taxon>Pyramimonadaceae</taxon>
        <taxon>Cymbomonas</taxon>
    </lineage>
</organism>
<keyword evidence="2" id="KW-1185">Reference proteome</keyword>
<proteinExistence type="predicted"/>
<name>A0AAE0H1F5_9CHLO</name>
<accession>A0AAE0H1F5</accession>
<dbReference type="AlphaFoldDB" id="A0AAE0H1F5"/>